<feature type="binding site" evidence="5">
    <location>
        <position position="245"/>
    </location>
    <ligand>
        <name>Fe cation</name>
        <dbReference type="ChEBI" id="CHEBI:24875"/>
        <note>catalytic</note>
    </ligand>
</feature>
<name>A0AAV9XCS6_9PEZI</name>
<dbReference type="PANTHER" id="PTHR10543">
    <property type="entry name" value="BETA-CAROTENE DIOXYGENASE"/>
    <property type="match status" value="1"/>
</dbReference>
<evidence type="ECO:0000256" key="2">
    <source>
        <dbReference type="ARBA" id="ARBA00022723"/>
    </source>
</evidence>
<keyword evidence="4 5" id="KW-0408">Iron</keyword>
<dbReference type="PANTHER" id="PTHR10543:SF24">
    <property type="entry name" value="CAROTENOID ISOMEROOXYGENASE"/>
    <property type="match status" value="1"/>
</dbReference>
<feature type="binding site" evidence="5">
    <location>
        <position position="294"/>
    </location>
    <ligand>
        <name>Fe cation</name>
        <dbReference type="ChEBI" id="CHEBI:24875"/>
        <note>catalytic</note>
    </ligand>
</feature>
<comment type="cofactor">
    <cofactor evidence="5">
        <name>Fe(2+)</name>
        <dbReference type="ChEBI" id="CHEBI:29033"/>
    </cofactor>
    <text evidence="5">Binds 1 Fe(2+) ion per subunit.</text>
</comment>
<accession>A0AAV9XCS6</accession>
<keyword evidence="7" id="KW-1185">Reference proteome</keyword>
<evidence type="ECO:0008006" key="8">
    <source>
        <dbReference type="Google" id="ProtNLM"/>
    </source>
</evidence>
<proteinExistence type="inferred from homology"/>
<keyword evidence="2 5" id="KW-0479">Metal-binding</keyword>
<evidence type="ECO:0000256" key="3">
    <source>
        <dbReference type="ARBA" id="ARBA00023002"/>
    </source>
</evidence>
<dbReference type="GO" id="GO:0010436">
    <property type="term" value="F:carotenoid dioxygenase activity"/>
    <property type="evidence" value="ECO:0007669"/>
    <property type="project" value="TreeGrafter"/>
</dbReference>
<evidence type="ECO:0000256" key="5">
    <source>
        <dbReference type="PIRSR" id="PIRSR604294-1"/>
    </source>
</evidence>
<dbReference type="GO" id="GO:0046872">
    <property type="term" value="F:metal ion binding"/>
    <property type="evidence" value="ECO:0007669"/>
    <property type="project" value="UniProtKB-KW"/>
</dbReference>
<evidence type="ECO:0000256" key="1">
    <source>
        <dbReference type="ARBA" id="ARBA00006787"/>
    </source>
</evidence>
<evidence type="ECO:0000313" key="6">
    <source>
        <dbReference type="EMBL" id="KAK6539888.1"/>
    </source>
</evidence>
<organism evidence="6 7">
    <name type="scientific">Orbilia ellipsospora</name>
    <dbReference type="NCBI Taxonomy" id="2528407"/>
    <lineage>
        <taxon>Eukaryota</taxon>
        <taxon>Fungi</taxon>
        <taxon>Dikarya</taxon>
        <taxon>Ascomycota</taxon>
        <taxon>Pezizomycotina</taxon>
        <taxon>Orbiliomycetes</taxon>
        <taxon>Orbiliales</taxon>
        <taxon>Orbiliaceae</taxon>
        <taxon>Orbilia</taxon>
    </lineage>
</organism>
<gene>
    <name evidence="6" type="ORF">TWF694_008725</name>
</gene>
<protein>
    <recommendedName>
        <fullName evidence="8">Carotenoid oxygenase</fullName>
    </recommendedName>
</protein>
<reference evidence="6 7" key="1">
    <citation type="submission" date="2019-10" db="EMBL/GenBank/DDBJ databases">
        <authorList>
            <person name="Palmer J.M."/>
        </authorList>
    </citation>
    <scope>NUCLEOTIDE SEQUENCE [LARGE SCALE GENOMIC DNA]</scope>
    <source>
        <strain evidence="6 7">TWF694</strain>
    </source>
</reference>
<evidence type="ECO:0000313" key="7">
    <source>
        <dbReference type="Proteomes" id="UP001365542"/>
    </source>
</evidence>
<dbReference type="AlphaFoldDB" id="A0AAV9XCS6"/>
<feature type="binding site" evidence="5">
    <location>
        <position position="553"/>
    </location>
    <ligand>
        <name>Fe cation</name>
        <dbReference type="ChEBI" id="CHEBI:24875"/>
        <note>catalytic</note>
    </ligand>
</feature>
<comment type="similarity">
    <text evidence="1">Belongs to the carotenoid oxygenase family.</text>
</comment>
<dbReference type="InterPro" id="IPR004294">
    <property type="entry name" value="Carotenoid_Oase"/>
</dbReference>
<dbReference type="Pfam" id="PF03055">
    <property type="entry name" value="RPE65"/>
    <property type="match status" value="1"/>
</dbReference>
<evidence type="ECO:0000256" key="4">
    <source>
        <dbReference type="ARBA" id="ARBA00023004"/>
    </source>
</evidence>
<comment type="caution">
    <text evidence="6">The sequence shown here is derived from an EMBL/GenBank/DDBJ whole genome shotgun (WGS) entry which is preliminary data.</text>
</comment>
<keyword evidence="3" id="KW-0560">Oxidoreductase</keyword>
<dbReference type="Proteomes" id="UP001365542">
    <property type="component" value="Unassembled WGS sequence"/>
</dbReference>
<feature type="binding site" evidence="5">
    <location>
        <position position="364"/>
    </location>
    <ligand>
        <name>Fe cation</name>
        <dbReference type="ChEBI" id="CHEBI:24875"/>
        <note>catalytic</note>
    </ligand>
</feature>
<dbReference type="GO" id="GO:0016121">
    <property type="term" value="P:carotene catabolic process"/>
    <property type="evidence" value="ECO:0007669"/>
    <property type="project" value="TreeGrafter"/>
</dbReference>
<sequence>MTVLDNLSPKALYRKSWPAKNVAKKDQAETKVKAYNDWPNDPGFDWQEETREPVELKVEGTIPDYVRGVLYRTGPGGDTVETEKGTYKVDHWFDGFTLNHRFEIKENQKVVYRSRRACDELLEYTRKNGGRDGYTFGQKRDPCEGFFRKVMTSFQTSALTTLQSIAGTEHPSCHNIGVTLSANMPGSQKLPNNSSANGHGSIATLTVKTDTTTLQSLDPETLEPIGVAFQKTLHPDLTGQMSASHARTCPETGEFFNFNLQINGPAVYKIFKITPDGTCTIIASFGGANPSYIHSFFLSKKYVILCVYSSKYSWGGAKILYTRNVADAIAPFDPSNKAKFFVVDRTGEKGLVATFEADAFFAFHSINAYEEGNDLVLDVPIYANLDIIHLLYYAFMRSTSPEAPAKIAQFKTHYTRWRLTNIPDTPDATIRKASVDFKEELGMELPIVNPNYITSKHRYVYAIAIRGKSSWADGLVKYDTETRKAIYWEKHGHSPSEPIFVVDPNGKDEDDGVLLTVVLDGHIEKSYLLVLNAKDLTEVARAEMDNVVNFGFHGTYVGNDKRNILSV</sequence>
<dbReference type="EMBL" id="JAVHJO010000005">
    <property type="protein sequence ID" value="KAK6539888.1"/>
    <property type="molecule type" value="Genomic_DNA"/>
</dbReference>